<evidence type="ECO:0000313" key="3">
    <source>
        <dbReference type="EMBL" id="QIS12918.1"/>
    </source>
</evidence>
<organism evidence="3 4">
    <name type="scientific">Nocardia arthritidis</name>
    <dbReference type="NCBI Taxonomy" id="228602"/>
    <lineage>
        <taxon>Bacteria</taxon>
        <taxon>Bacillati</taxon>
        <taxon>Actinomycetota</taxon>
        <taxon>Actinomycetes</taxon>
        <taxon>Mycobacteriales</taxon>
        <taxon>Nocardiaceae</taxon>
        <taxon>Nocardia</taxon>
    </lineage>
</organism>
<dbReference type="Gene3D" id="2.30.110.10">
    <property type="entry name" value="Electron Transport, Fmn-binding Protein, Chain A"/>
    <property type="match status" value="1"/>
</dbReference>
<dbReference type="PANTHER" id="PTHR42815">
    <property type="entry name" value="FAD-BINDING, PUTATIVE (AFU_ORTHOLOGUE AFUA_6G07600)-RELATED"/>
    <property type="match status" value="1"/>
</dbReference>
<dbReference type="KEGG" id="nah:F5544_25320"/>
<dbReference type="EMBL" id="CP046172">
    <property type="protein sequence ID" value="QIS12918.1"/>
    <property type="molecule type" value="Genomic_DNA"/>
</dbReference>
<feature type="coiled-coil region" evidence="1">
    <location>
        <begin position="195"/>
        <end position="222"/>
    </location>
</feature>
<reference evidence="3 4" key="1">
    <citation type="journal article" date="2019" name="ACS Chem. Biol.">
        <title>Identification and Mobilization of a Cryptic Antibiotic Biosynthesis Gene Locus from a Human-Pathogenic Nocardia Isolate.</title>
        <authorList>
            <person name="Herisse M."/>
            <person name="Ishida K."/>
            <person name="Porter J.L."/>
            <person name="Howden B."/>
            <person name="Hertweck C."/>
            <person name="Stinear T.P."/>
            <person name="Pidot S.J."/>
        </authorList>
    </citation>
    <scope>NUCLEOTIDE SEQUENCE [LARGE SCALE GENOMIC DNA]</scope>
    <source>
        <strain evidence="3 4">AUSMDU00012717</strain>
    </source>
</reference>
<proteinExistence type="predicted"/>
<dbReference type="Pfam" id="PF01243">
    <property type="entry name" value="PNPOx_N"/>
    <property type="match status" value="1"/>
</dbReference>
<keyword evidence="1" id="KW-0175">Coiled coil</keyword>
<accession>A0A6G9YI95</accession>
<dbReference type="InterPro" id="IPR011576">
    <property type="entry name" value="Pyridox_Oxase_N"/>
</dbReference>
<sequence length="228" mass="25562">MSGYVRAANRYPEIAFGPAAMEHQRRTGSYVDYGAQLEPGRIAERDIPLDTRRAGFVRAADSFFLATATPGGWPYIQHRGGPKGFAQVLDSSTIGFADLTGNQQYVTVGNLADNPRVALFFVDYPLRQRLKLFGLARVVERDEDPDLLRRLLTIGSSTIRSRAERSILVTVEGYDWNCSRHIHPRYDKQRLDEAVALERAAAAEQAAEIERLRAENAALRAELDRRAE</sequence>
<dbReference type="InterPro" id="IPR012349">
    <property type="entry name" value="Split_barrel_FMN-bd"/>
</dbReference>
<gene>
    <name evidence="3" type="ORF">F5544_25320</name>
</gene>
<name>A0A6G9YI95_9NOCA</name>
<evidence type="ECO:0000313" key="4">
    <source>
        <dbReference type="Proteomes" id="UP000503540"/>
    </source>
</evidence>
<dbReference type="PANTHER" id="PTHR42815:SF2">
    <property type="entry name" value="FAD-BINDING, PUTATIVE (AFU_ORTHOLOGUE AFUA_6G07600)-RELATED"/>
    <property type="match status" value="1"/>
</dbReference>
<dbReference type="Proteomes" id="UP000503540">
    <property type="component" value="Chromosome"/>
</dbReference>
<dbReference type="SUPFAM" id="SSF50475">
    <property type="entry name" value="FMN-binding split barrel"/>
    <property type="match status" value="1"/>
</dbReference>
<keyword evidence="4" id="KW-1185">Reference proteome</keyword>
<evidence type="ECO:0000259" key="2">
    <source>
        <dbReference type="Pfam" id="PF01243"/>
    </source>
</evidence>
<feature type="domain" description="Pyridoxamine 5'-phosphate oxidase N-terminal" evidence="2">
    <location>
        <begin position="55"/>
        <end position="148"/>
    </location>
</feature>
<evidence type="ECO:0000256" key="1">
    <source>
        <dbReference type="SAM" id="Coils"/>
    </source>
</evidence>
<dbReference type="AlphaFoldDB" id="A0A6G9YI95"/>
<protein>
    <submittedName>
        <fullName evidence="3">Pyridoxamine 5'-phosphate oxidase family protein</fullName>
    </submittedName>
</protein>